<feature type="region of interest" description="Disordered" evidence="1">
    <location>
        <begin position="465"/>
        <end position="496"/>
    </location>
</feature>
<reference evidence="3" key="1">
    <citation type="journal article" date="2021" name="BMC Genomics">
        <title>Chromosome-level genome assembly and manually-curated proteome of model necrotroph Parastagonospora nodorum Sn15 reveals a genome-wide trove of candidate effector homologs, and redundancy of virulence-related functions within an accessory chromosome.</title>
        <authorList>
            <person name="Bertazzoni S."/>
            <person name="Jones D.A.B."/>
            <person name="Phan H.T."/>
            <person name="Tan K.-C."/>
            <person name="Hane J.K."/>
        </authorList>
    </citation>
    <scope>NUCLEOTIDE SEQUENCE [LARGE SCALE GENOMIC DNA]</scope>
    <source>
        <strain evidence="3">SN15 / ATCC MYA-4574 / FGSC 10173)</strain>
    </source>
</reference>
<dbReference type="AlphaFoldDB" id="A0A7U2FDC6"/>
<protein>
    <submittedName>
        <fullName evidence="2">Uncharacterized protein</fullName>
    </submittedName>
</protein>
<dbReference type="VEuPathDB" id="FungiDB:JI435_099510"/>
<evidence type="ECO:0000313" key="3">
    <source>
        <dbReference type="Proteomes" id="UP000663193"/>
    </source>
</evidence>
<organism evidence="2 3">
    <name type="scientific">Phaeosphaeria nodorum (strain SN15 / ATCC MYA-4574 / FGSC 10173)</name>
    <name type="common">Glume blotch fungus</name>
    <name type="synonym">Parastagonospora nodorum</name>
    <dbReference type="NCBI Taxonomy" id="321614"/>
    <lineage>
        <taxon>Eukaryota</taxon>
        <taxon>Fungi</taxon>
        <taxon>Dikarya</taxon>
        <taxon>Ascomycota</taxon>
        <taxon>Pezizomycotina</taxon>
        <taxon>Dothideomycetes</taxon>
        <taxon>Pleosporomycetidae</taxon>
        <taxon>Pleosporales</taxon>
        <taxon>Pleosporineae</taxon>
        <taxon>Phaeosphaeriaceae</taxon>
        <taxon>Parastagonospora</taxon>
    </lineage>
</organism>
<dbReference type="OrthoDB" id="3669612at2759"/>
<accession>A0A7U2FDC6</accession>
<feature type="compositionally biased region" description="Basic residues" evidence="1">
    <location>
        <begin position="477"/>
        <end position="493"/>
    </location>
</feature>
<proteinExistence type="predicted"/>
<name>A0A7U2FDC6_PHANO</name>
<dbReference type="Proteomes" id="UP000663193">
    <property type="component" value="Chromosome 15"/>
</dbReference>
<feature type="compositionally biased region" description="Basic and acidic residues" evidence="1">
    <location>
        <begin position="64"/>
        <end position="74"/>
    </location>
</feature>
<feature type="region of interest" description="Disordered" evidence="1">
    <location>
        <begin position="55"/>
        <end position="77"/>
    </location>
</feature>
<evidence type="ECO:0000313" key="2">
    <source>
        <dbReference type="EMBL" id="QRD03181.1"/>
    </source>
</evidence>
<dbReference type="EMBL" id="CP069037">
    <property type="protein sequence ID" value="QRD03181.1"/>
    <property type="molecule type" value="Genomic_DNA"/>
</dbReference>
<keyword evidence="3" id="KW-1185">Reference proteome</keyword>
<gene>
    <name evidence="2" type="ORF">JI435_099510</name>
</gene>
<evidence type="ECO:0000256" key="1">
    <source>
        <dbReference type="SAM" id="MobiDB-lite"/>
    </source>
</evidence>
<sequence>MPLCDFFLGLCEPTMNTIRSNRTPEMNLLYMKRSYHKHRWTEALFLLNCQRSMSNEDGNNSPRTTKDGDGDKRPRSTNYSHYDCGDADWDGYLTRGWKNVLWNNPDFGAWESQLHQAGCGRKADISDPEEGDLTNEIHPVFARQQWVQDIPDDSWEILSPVLRLASKMLLSKPALSFFRRILYGVERRGGGRMYLHYEAPVDVGEQENEVRRCLELLARKLRLLFAATPNKPESSEDPETEPQTHAVHCVSHHHFGKEYFIRDGLDKLPEDNGQFHFLLINQAYAELFTSYARRRRDSEPTSPSDLVRATFSLATSLVHETGHAFYARDRTDGDESYAEPFFELQQHDENVELGSALEFQMFNVLVNTVVHPWQGVQLEWQPVVKQLVGEYVEVLRGSENYLTLPMDPTWMHSLTTQAFWDELETKPTTEQLKGLYVPTEVEFGATFDSKAKVWTWKQSPGALTRCGRTPNESALAKKVRSRKQREKRKKAKQPKLSVAAGRYGLRSKTGRIDNLLSIAAGPIAA</sequence>